<sequence length="171" mass="18910">MKKKYLFGTCILVLIVVGYCLPERIVIPVAGASQRDWNPKSFWYEPWGVSGVHKGIDIFGKTGTDVLSTTGGLVLYTGQIRLGGNVVLVLGPKWHLHYFAHLNTIDTSAFSIVASGDKIASLGDSGNAKGKPPHLHYSVVRMIPFPWKIDRTSQGYKKAFYIDPGEMLMDR</sequence>
<dbReference type="InterPro" id="IPR016047">
    <property type="entry name" value="M23ase_b-sheet_dom"/>
</dbReference>
<dbReference type="Proteomes" id="UP000032266">
    <property type="component" value="Chromosome"/>
</dbReference>
<dbReference type="RefSeq" id="WP_044618235.1">
    <property type="nucleotide sequence ID" value="NZ_CP007142.1"/>
</dbReference>
<dbReference type="Pfam" id="PF01551">
    <property type="entry name" value="Peptidase_M23"/>
    <property type="match status" value="1"/>
</dbReference>
<keyword evidence="3" id="KW-1185">Reference proteome</keyword>
<dbReference type="AlphaFoldDB" id="A0A0C5VPH7"/>
<gene>
    <name evidence="2" type="ORF">YC6258_04125</name>
</gene>
<evidence type="ECO:0000259" key="1">
    <source>
        <dbReference type="Pfam" id="PF01551"/>
    </source>
</evidence>
<dbReference type="STRING" id="1445510.YC6258_04125"/>
<dbReference type="SUPFAM" id="SSF51261">
    <property type="entry name" value="Duplicated hybrid motif"/>
    <property type="match status" value="1"/>
</dbReference>
<reference evidence="2 3" key="1">
    <citation type="submission" date="2014-01" db="EMBL/GenBank/DDBJ databases">
        <title>Full genme sequencing of cellulolytic bacterium Gynuella sunshinyii YC6258T gen. nov., sp. nov.</title>
        <authorList>
            <person name="Khan H."/>
            <person name="Chung E.J."/>
            <person name="Chung Y.R."/>
        </authorList>
    </citation>
    <scope>NUCLEOTIDE SEQUENCE [LARGE SCALE GENOMIC DNA]</scope>
    <source>
        <strain evidence="2 3">YC6258</strain>
    </source>
</reference>
<dbReference type="PANTHER" id="PTHR21666:SF268">
    <property type="entry name" value="PEPTIDASE M23 DOMAIN-CONTAINING PROTEIN"/>
    <property type="match status" value="1"/>
</dbReference>
<dbReference type="PANTHER" id="PTHR21666">
    <property type="entry name" value="PEPTIDASE-RELATED"/>
    <property type="match status" value="1"/>
</dbReference>
<proteinExistence type="predicted"/>
<dbReference type="GO" id="GO:0004222">
    <property type="term" value="F:metalloendopeptidase activity"/>
    <property type="evidence" value="ECO:0007669"/>
    <property type="project" value="TreeGrafter"/>
</dbReference>
<dbReference type="InterPro" id="IPR050570">
    <property type="entry name" value="Cell_wall_metabolism_enzyme"/>
</dbReference>
<feature type="domain" description="M23ase beta-sheet core" evidence="1">
    <location>
        <begin position="52"/>
        <end position="140"/>
    </location>
</feature>
<organism evidence="2 3">
    <name type="scientific">Gynuella sunshinyii YC6258</name>
    <dbReference type="NCBI Taxonomy" id="1445510"/>
    <lineage>
        <taxon>Bacteria</taxon>
        <taxon>Pseudomonadati</taxon>
        <taxon>Pseudomonadota</taxon>
        <taxon>Gammaproteobacteria</taxon>
        <taxon>Oceanospirillales</taxon>
        <taxon>Saccharospirillaceae</taxon>
        <taxon>Gynuella</taxon>
    </lineage>
</organism>
<name>A0A0C5VPH7_9GAMM</name>
<dbReference type="Gene3D" id="2.70.70.10">
    <property type="entry name" value="Glucose Permease (Domain IIA)"/>
    <property type="match status" value="1"/>
</dbReference>
<dbReference type="CDD" id="cd12797">
    <property type="entry name" value="M23_peptidase"/>
    <property type="match status" value="1"/>
</dbReference>
<evidence type="ECO:0000313" key="2">
    <source>
        <dbReference type="EMBL" id="AJQ96161.1"/>
    </source>
</evidence>
<dbReference type="KEGG" id="gsn:YC6258_04125"/>
<protein>
    <submittedName>
        <fullName evidence="2">Membrane protein-like metalloendopeptidase</fullName>
    </submittedName>
</protein>
<dbReference type="OrthoDB" id="9800107at2"/>
<dbReference type="HOGENOM" id="CLU_133185_0_0_6"/>
<evidence type="ECO:0000313" key="3">
    <source>
        <dbReference type="Proteomes" id="UP000032266"/>
    </source>
</evidence>
<accession>A0A0C5VPH7</accession>
<dbReference type="InterPro" id="IPR011055">
    <property type="entry name" value="Dup_hybrid_motif"/>
</dbReference>
<dbReference type="EMBL" id="CP007142">
    <property type="protein sequence ID" value="AJQ96161.1"/>
    <property type="molecule type" value="Genomic_DNA"/>
</dbReference>